<dbReference type="GO" id="GO:0005524">
    <property type="term" value="F:ATP binding"/>
    <property type="evidence" value="ECO:0007669"/>
    <property type="project" value="UniProtKB-KW"/>
</dbReference>
<feature type="domain" description="Disease resistance N-terminal" evidence="7">
    <location>
        <begin position="10"/>
        <end position="95"/>
    </location>
</feature>
<feature type="domain" description="Disease resistance protein winged helix" evidence="8">
    <location>
        <begin position="440"/>
        <end position="505"/>
    </location>
</feature>
<evidence type="ECO:0000256" key="3">
    <source>
        <dbReference type="ARBA" id="ARBA00022741"/>
    </source>
</evidence>
<dbReference type="Proteomes" id="UP000215914">
    <property type="component" value="Chromosome 13"/>
</dbReference>
<reference evidence="11" key="1">
    <citation type="journal article" date="2017" name="Nature">
        <title>The sunflower genome provides insights into oil metabolism, flowering and Asterid evolution.</title>
        <authorList>
            <person name="Badouin H."/>
            <person name="Gouzy J."/>
            <person name="Grassa C.J."/>
            <person name="Murat F."/>
            <person name="Staton S.E."/>
            <person name="Cottret L."/>
            <person name="Lelandais-Briere C."/>
            <person name="Owens G.L."/>
            <person name="Carrere S."/>
            <person name="Mayjonade B."/>
            <person name="Legrand L."/>
            <person name="Gill N."/>
            <person name="Kane N.C."/>
            <person name="Bowers J.E."/>
            <person name="Hubner S."/>
            <person name="Bellec A."/>
            <person name="Berard A."/>
            <person name="Berges H."/>
            <person name="Blanchet N."/>
            <person name="Boniface M.C."/>
            <person name="Brunel D."/>
            <person name="Catrice O."/>
            <person name="Chaidir N."/>
            <person name="Claudel C."/>
            <person name="Donnadieu C."/>
            <person name="Faraut T."/>
            <person name="Fievet G."/>
            <person name="Helmstetter N."/>
            <person name="King M."/>
            <person name="Knapp S.J."/>
            <person name="Lai Z."/>
            <person name="Le Paslier M.C."/>
            <person name="Lippi Y."/>
            <person name="Lorenzon L."/>
            <person name="Mandel J.R."/>
            <person name="Marage G."/>
            <person name="Marchand G."/>
            <person name="Marquand E."/>
            <person name="Bret-Mestries E."/>
            <person name="Morien E."/>
            <person name="Nambeesan S."/>
            <person name="Nguyen T."/>
            <person name="Pegot-Espagnet P."/>
            <person name="Pouilly N."/>
            <person name="Raftis F."/>
            <person name="Sallet E."/>
            <person name="Schiex T."/>
            <person name="Thomas J."/>
            <person name="Vandecasteele C."/>
            <person name="Vares D."/>
            <person name="Vear F."/>
            <person name="Vautrin S."/>
            <person name="Crespi M."/>
            <person name="Mangin B."/>
            <person name="Burke J.M."/>
            <person name="Salse J."/>
            <person name="Munos S."/>
            <person name="Vincourt P."/>
            <person name="Rieseberg L.H."/>
            <person name="Langlade N.B."/>
        </authorList>
    </citation>
    <scope>NUCLEOTIDE SEQUENCE [LARGE SCALE GENOMIC DNA]</scope>
    <source>
        <strain evidence="11">cv. SF193</strain>
    </source>
</reference>
<dbReference type="GO" id="GO:0051707">
    <property type="term" value="P:response to other organism"/>
    <property type="evidence" value="ECO:0007669"/>
    <property type="project" value="UniProtKB-ARBA"/>
</dbReference>
<dbReference type="InParanoid" id="A0A251SY16"/>
<dbReference type="Pfam" id="PF00931">
    <property type="entry name" value="NB-ARC"/>
    <property type="match status" value="1"/>
</dbReference>
<dbReference type="GO" id="GO:0006952">
    <property type="term" value="P:defense response"/>
    <property type="evidence" value="ECO:0007669"/>
    <property type="project" value="UniProtKB-KW"/>
</dbReference>
<dbReference type="EMBL" id="CM007902">
    <property type="protein sequence ID" value="OTG03604.1"/>
    <property type="molecule type" value="Genomic_DNA"/>
</dbReference>
<dbReference type="Gene3D" id="1.20.5.4130">
    <property type="match status" value="1"/>
</dbReference>
<evidence type="ECO:0000259" key="6">
    <source>
        <dbReference type="Pfam" id="PF00931"/>
    </source>
</evidence>
<dbReference type="Gene3D" id="1.10.8.430">
    <property type="entry name" value="Helical domain of apoptotic protease-activating factors"/>
    <property type="match status" value="1"/>
</dbReference>
<evidence type="ECO:0000259" key="7">
    <source>
        <dbReference type="Pfam" id="PF18052"/>
    </source>
</evidence>
<dbReference type="FunFam" id="3.40.50.300:FF:001091">
    <property type="entry name" value="Probable disease resistance protein At1g61300"/>
    <property type="match status" value="1"/>
</dbReference>
<dbReference type="OMA" id="HFSYAME"/>
<evidence type="ECO:0000256" key="1">
    <source>
        <dbReference type="ARBA" id="ARBA00022614"/>
    </source>
</evidence>
<dbReference type="AlphaFoldDB" id="A0A251SY16"/>
<name>A0A251SY16_HELAN</name>
<evidence type="ECO:0000259" key="9">
    <source>
        <dbReference type="Pfam" id="PF23598"/>
    </source>
</evidence>
<evidence type="ECO:0000256" key="2">
    <source>
        <dbReference type="ARBA" id="ARBA00022737"/>
    </source>
</evidence>
<dbReference type="InterPro" id="IPR055414">
    <property type="entry name" value="LRR_R13L4/SHOC2-like"/>
</dbReference>
<dbReference type="Gene3D" id="3.40.50.300">
    <property type="entry name" value="P-loop containing nucleotide triphosphate hydrolases"/>
    <property type="match status" value="1"/>
</dbReference>
<evidence type="ECO:0000256" key="5">
    <source>
        <dbReference type="ARBA" id="ARBA00022840"/>
    </source>
</evidence>
<keyword evidence="3" id="KW-0547">Nucleotide-binding</keyword>
<dbReference type="InterPro" id="IPR032675">
    <property type="entry name" value="LRR_dom_sf"/>
</dbReference>
<organism evidence="10 11">
    <name type="scientific">Helianthus annuus</name>
    <name type="common">Common sunflower</name>
    <dbReference type="NCBI Taxonomy" id="4232"/>
    <lineage>
        <taxon>Eukaryota</taxon>
        <taxon>Viridiplantae</taxon>
        <taxon>Streptophyta</taxon>
        <taxon>Embryophyta</taxon>
        <taxon>Tracheophyta</taxon>
        <taxon>Spermatophyta</taxon>
        <taxon>Magnoliopsida</taxon>
        <taxon>eudicotyledons</taxon>
        <taxon>Gunneridae</taxon>
        <taxon>Pentapetalae</taxon>
        <taxon>asterids</taxon>
        <taxon>campanulids</taxon>
        <taxon>Asterales</taxon>
        <taxon>Asteraceae</taxon>
        <taxon>Asteroideae</taxon>
        <taxon>Heliantheae alliance</taxon>
        <taxon>Heliantheae</taxon>
        <taxon>Helianthus</taxon>
    </lineage>
</organism>
<evidence type="ECO:0000313" key="10">
    <source>
        <dbReference type="EMBL" id="OTG03604.1"/>
    </source>
</evidence>
<feature type="domain" description="Disease resistance R13L4/SHOC-2-like LRR" evidence="9">
    <location>
        <begin position="581"/>
        <end position="900"/>
    </location>
</feature>
<proteinExistence type="predicted"/>
<protein>
    <submittedName>
        <fullName evidence="10">Putative NB-ARC</fullName>
    </submittedName>
</protein>
<dbReference type="Pfam" id="PF18052">
    <property type="entry name" value="Rx_N"/>
    <property type="match status" value="1"/>
</dbReference>
<dbReference type="SUPFAM" id="SSF52058">
    <property type="entry name" value="L domain-like"/>
    <property type="match status" value="2"/>
</dbReference>
<dbReference type="PRINTS" id="PR00364">
    <property type="entry name" value="DISEASERSIST"/>
</dbReference>
<dbReference type="InterPro" id="IPR042197">
    <property type="entry name" value="Apaf_helical"/>
</dbReference>
<dbReference type="InterPro" id="IPR002182">
    <property type="entry name" value="NB-ARC"/>
</dbReference>
<dbReference type="PANTHER" id="PTHR36766:SF61">
    <property type="entry name" value="NB-ARC DOMAIN DISEASE RESISTANCE PROTEIN"/>
    <property type="match status" value="1"/>
</dbReference>
<keyword evidence="11" id="KW-1185">Reference proteome</keyword>
<dbReference type="InterPro" id="IPR027417">
    <property type="entry name" value="P-loop_NTPase"/>
</dbReference>
<dbReference type="InterPro" id="IPR041118">
    <property type="entry name" value="Rx_N"/>
</dbReference>
<keyword evidence="2" id="KW-0677">Repeat</keyword>
<evidence type="ECO:0000256" key="4">
    <source>
        <dbReference type="ARBA" id="ARBA00022821"/>
    </source>
</evidence>
<feature type="domain" description="NB-ARC" evidence="6">
    <location>
        <begin position="172"/>
        <end position="339"/>
    </location>
</feature>
<accession>A0A251SY16</accession>
<dbReference type="Pfam" id="PF23559">
    <property type="entry name" value="WHD_DRP"/>
    <property type="match status" value="1"/>
</dbReference>
<evidence type="ECO:0000313" key="11">
    <source>
        <dbReference type="Proteomes" id="UP000215914"/>
    </source>
</evidence>
<dbReference type="GO" id="GO:0043531">
    <property type="term" value="F:ADP binding"/>
    <property type="evidence" value="ECO:0007669"/>
    <property type="project" value="InterPro"/>
</dbReference>
<evidence type="ECO:0000259" key="8">
    <source>
        <dbReference type="Pfam" id="PF23559"/>
    </source>
</evidence>
<dbReference type="Pfam" id="PF23598">
    <property type="entry name" value="LRR_14"/>
    <property type="match status" value="1"/>
</dbReference>
<dbReference type="Gene3D" id="3.80.10.10">
    <property type="entry name" value="Ribonuclease Inhibitor"/>
    <property type="match status" value="2"/>
</dbReference>
<dbReference type="InterPro" id="IPR058922">
    <property type="entry name" value="WHD_DRP"/>
</dbReference>
<keyword evidence="1" id="KW-0433">Leucine-rich repeat</keyword>
<keyword evidence="4" id="KW-0611">Plant defense</keyword>
<sequence length="1127" mass="127639">MAETLANELLKVLVKKMTDEAFKRVARAHGIYNELKELKKTLSRIQDLLQDASQKEVTHKSVKEWLNALQHLAYDIDDVLDDVATEAMHRELTLQEPAASTSMVRKLIPSCCTNFSLTHRLSPKLDSINRELEKLEKRKTDIGLLKIDEKPRNTSRRSETSLPERDVVGREVEKEQLLKKLLGDDGSSQDNFSVLPIVGMGGVGKTTLARLLYNDTKVQRHFEPKAWVCVSDDFDIFKITDAILQDVTKENKEFKDLNQLQKALTEQLKDKRFLLVVDDVWSENYGDWENLVRPFLSCAPGSRIIMTTRKNRLLKQIGLHNVDRLESLSNEDALRLFAIHALGVDNFDSHTTLKPQGEGIVKKCGCLPLALKAIGRLLRMKTDREDWDEVLNSEIWDVEIGNATESGKDVENSDKIVPALRISYHELSADLKQLFAYCSLFPKDFLFDKEELVSLWMAEGFLNPSKSPERLGRECFDILLSRSFFQHAPNDESLFIMHDLMSDLATFVAGEFFLRFDNHMKTKTETLAKYRHMSFTREEYVGYQKFEAFKGAKSLRTFLGVSLSVGWGYYYLSSKILDDLLPELTLLRVLSLSHFKISEVPDSIGSLKHLRYLNLSRTNIKELPENVGNLYNLQTLIVSSCWNLTQLPKSFLNLKRLRHFDIRGTPLEKLPLGIGELESLQTLTKIIIEGDDGFAINELKGLTNLHGEVSIEGLHKVQSAKHAREANLSLKKITGLELQWVDVFDGSRMDTLEEEVLNELKPNSDTLKTLSVVSYGGTQISNWVGDRSFHELVNVSIRGCKKCTSLPPFGLLPSLKRLQIQGMDEVKIIGLELTGNDVNAFRSLEVLRFEDMSGWEGWSTINEGSAAVFPCLKELSIINCPQLINVSLQALPSLKVLEIERCGDGVLRSLFQVASSVTKLKISDVSGLTYEVWRGVIGYLKEVEELSIWGCDEIEYLWESETEASKLLVRLKELRLKYCSGLLSLEEKDEDDNFGSSTGLLSLRTLYVYSCSSIKRLCCPNSIESLDIDGCSDITDVYLPKEGGNKLKSLRIRNCDKLEGKINNTSMPMLETLHIYKWENLGSISELSNSTHLTSLDIMRCPHIVSLPELQLSNLTRLSISECESLI</sequence>
<dbReference type="SMART" id="SM00369">
    <property type="entry name" value="LRR_TYP"/>
    <property type="match status" value="3"/>
</dbReference>
<dbReference type="InterPro" id="IPR003591">
    <property type="entry name" value="Leu-rich_rpt_typical-subtyp"/>
</dbReference>
<gene>
    <name evidence="10" type="ORF">HannXRQ_Chr13g0425891</name>
</gene>
<dbReference type="PANTHER" id="PTHR36766">
    <property type="entry name" value="PLANT BROAD-SPECTRUM MILDEW RESISTANCE PROTEIN RPW8"/>
    <property type="match status" value="1"/>
</dbReference>
<keyword evidence="5" id="KW-0067">ATP-binding</keyword>
<dbReference type="SUPFAM" id="SSF52540">
    <property type="entry name" value="P-loop containing nucleoside triphosphate hydrolases"/>
    <property type="match status" value="1"/>
</dbReference>